<dbReference type="CDD" id="cd00090">
    <property type="entry name" value="HTH_ARSR"/>
    <property type="match status" value="1"/>
</dbReference>
<evidence type="ECO:0000256" key="1">
    <source>
        <dbReference type="ARBA" id="ARBA00023015"/>
    </source>
</evidence>
<dbReference type="SMART" id="SM00344">
    <property type="entry name" value="HTH_ASNC"/>
    <property type="match status" value="1"/>
</dbReference>
<dbReference type="GO" id="GO:0043565">
    <property type="term" value="F:sequence-specific DNA binding"/>
    <property type="evidence" value="ECO:0007669"/>
    <property type="project" value="InterPro"/>
</dbReference>
<feature type="domain" description="HTH asnC-type" evidence="4">
    <location>
        <begin position="11"/>
        <end position="72"/>
    </location>
</feature>
<keyword evidence="1" id="KW-0805">Transcription regulation</keyword>
<proteinExistence type="predicted"/>
<dbReference type="InterPro" id="IPR011991">
    <property type="entry name" value="ArsR-like_HTH"/>
</dbReference>
<name>A0A1R4JNC8_9MICO</name>
<dbReference type="SUPFAM" id="SSF46785">
    <property type="entry name" value="Winged helix' DNA-binding domain"/>
    <property type="match status" value="1"/>
</dbReference>
<gene>
    <name evidence="5" type="ORF">FM119_08435</name>
</gene>
<dbReference type="InterPro" id="IPR019888">
    <property type="entry name" value="Tscrpt_reg_AsnC-like"/>
</dbReference>
<dbReference type="Proteomes" id="UP000196778">
    <property type="component" value="Unassembled WGS sequence"/>
</dbReference>
<dbReference type="PROSITE" id="PS00519">
    <property type="entry name" value="HTH_ASNC_1"/>
    <property type="match status" value="1"/>
</dbReference>
<dbReference type="PRINTS" id="PR00033">
    <property type="entry name" value="HTHASNC"/>
</dbReference>
<evidence type="ECO:0000256" key="3">
    <source>
        <dbReference type="ARBA" id="ARBA00023163"/>
    </source>
</evidence>
<protein>
    <submittedName>
        <fullName evidence="5">Transcriptional regulator, AsnC family</fullName>
    </submittedName>
</protein>
<dbReference type="InterPro" id="IPR019887">
    <property type="entry name" value="Tscrpt_reg_AsnC/Lrp_C"/>
</dbReference>
<dbReference type="PANTHER" id="PTHR30154:SF34">
    <property type="entry name" value="TRANSCRIPTIONAL REGULATOR AZLB"/>
    <property type="match status" value="1"/>
</dbReference>
<dbReference type="GO" id="GO:0005829">
    <property type="term" value="C:cytosol"/>
    <property type="evidence" value="ECO:0007669"/>
    <property type="project" value="TreeGrafter"/>
</dbReference>
<dbReference type="AlphaFoldDB" id="A0A1R4JNC8"/>
<sequence length="170" mass="18851">MTGVSRTVVPLDAIDHSILLLLAEDGRMSNVELARRVGLTPPPCLRRVRRLERAGIIAGYTATVDWAAAGRGFEVMVAVDIGMNDRATMEDFERSVVEMDEVIEMRRMFGRPDYYIRVAVADGEAYDRFLTDRLSRLSAITRIDSHLTMNALKQNGLRPAGVESRPAGDG</sequence>
<dbReference type="GO" id="GO:0043200">
    <property type="term" value="P:response to amino acid"/>
    <property type="evidence" value="ECO:0007669"/>
    <property type="project" value="TreeGrafter"/>
</dbReference>
<dbReference type="InterPro" id="IPR019885">
    <property type="entry name" value="Tscrpt_reg_HTH_AsnC-type_CS"/>
</dbReference>
<evidence type="ECO:0000313" key="5">
    <source>
        <dbReference type="EMBL" id="SJN33472.1"/>
    </source>
</evidence>
<evidence type="ECO:0000259" key="4">
    <source>
        <dbReference type="PROSITE" id="PS50956"/>
    </source>
</evidence>
<dbReference type="FunFam" id="1.10.10.10:FF:000186">
    <property type="entry name" value="AsnC family transcriptional regulator"/>
    <property type="match status" value="1"/>
</dbReference>
<dbReference type="InterPro" id="IPR000485">
    <property type="entry name" value="AsnC-type_HTH_dom"/>
</dbReference>
<keyword evidence="6" id="KW-1185">Reference proteome</keyword>
<dbReference type="Gene3D" id="3.30.70.920">
    <property type="match status" value="1"/>
</dbReference>
<keyword evidence="2" id="KW-0238">DNA-binding</keyword>
<keyword evidence="3" id="KW-0804">Transcription</keyword>
<reference evidence="6" key="1">
    <citation type="submission" date="2017-02" db="EMBL/GenBank/DDBJ databases">
        <authorList>
            <person name="Dridi B."/>
        </authorList>
    </citation>
    <scope>NUCLEOTIDE SEQUENCE [LARGE SCALE GENOMIC DNA]</scope>
    <source>
        <strain evidence="6">EB411</strain>
    </source>
</reference>
<evidence type="ECO:0000313" key="6">
    <source>
        <dbReference type="Proteomes" id="UP000196778"/>
    </source>
</evidence>
<dbReference type="PROSITE" id="PS50956">
    <property type="entry name" value="HTH_ASNC_2"/>
    <property type="match status" value="1"/>
</dbReference>
<dbReference type="PANTHER" id="PTHR30154">
    <property type="entry name" value="LEUCINE-RESPONSIVE REGULATORY PROTEIN"/>
    <property type="match status" value="1"/>
</dbReference>
<dbReference type="EMBL" id="FUKR01000048">
    <property type="protein sequence ID" value="SJN33472.1"/>
    <property type="molecule type" value="Genomic_DNA"/>
</dbReference>
<organism evidence="5 6">
    <name type="scientific">Mycetocola reblochoni REB411</name>
    <dbReference type="NCBI Taxonomy" id="1255698"/>
    <lineage>
        <taxon>Bacteria</taxon>
        <taxon>Bacillati</taxon>
        <taxon>Actinomycetota</taxon>
        <taxon>Actinomycetes</taxon>
        <taxon>Micrococcales</taxon>
        <taxon>Microbacteriaceae</taxon>
        <taxon>Mycetocola</taxon>
    </lineage>
</organism>
<dbReference type="OrthoDB" id="166264at2"/>
<dbReference type="Pfam" id="PF13412">
    <property type="entry name" value="HTH_24"/>
    <property type="match status" value="1"/>
</dbReference>
<dbReference type="InterPro" id="IPR036390">
    <property type="entry name" value="WH_DNA-bd_sf"/>
</dbReference>
<dbReference type="Gene3D" id="1.10.10.10">
    <property type="entry name" value="Winged helix-like DNA-binding domain superfamily/Winged helix DNA-binding domain"/>
    <property type="match status" value="1"/>
</dbReference>
<dbReference type="SUPFAM" id="SSF54909">
    <property type="entry name" value="Dimeric alpha+beta barrel"/>
    <property type="match status" value="1"/>
</dbReference>
<dbReference type="InterPro" id="IPR011008">
    <property type="entry name" value="Dimeric_a/b-barrel"/>
</dbReference>
<accession>A0A1R4JNC8</accession>
<evidence type="ECO:0000256" key="2">
    <source>
        <dbReference type="ARBA" id="ARBA00023125"/>
    </source>
</evidence>
<dbReference type="Pfam" id="PF01037">
    <property type="entry name" value="AsnC_trans_reg"/>
    <property type="match status" value="1"/>
</dbReference>
<dbReference type="RefSeq" id="WP_087137226.1">
    <property type="nucleotide sequence ID" value="NZ_FUKR01000048.1"/>
</dbReference>
<dbReference type="InterPro" id="IPR036388">
    <property type="entry name" value="WH-like_DNA-bd_sf"/>
</dbReference>